<dbReference type="InterPro" id="IPR009003">
    <property type="entry name" value="Peptidase_S1_PA"/>
</dbReference>
<accession>A0AAW1DHP0</accession>
<dbReference type="PANTHER" id="PTHR24258:SF136">
    <property type="entry name" value="GH06673P-RELATED"/>
    <property type="match status" value="1"/>
</dbReference>
<dbReference type="GO" id="GO:0006508">
    <property type="term" value="P:proteolysis"/>
    <property type="evidence" value="ECO:0007669"/>
    <property type="project" value="InterPro"/>
</dbReference>
<dbReference type="PRINTS" id="PR00722">
    <property type="entry name" value="CHYMOTRYPSIN"/>
</dbReference>
<dbReference type="FunFam" id="2.40.10.10:FF:000028">
    <property type="entry name" value="Serine protease easter"/>
    <property type="match status" value="1"/>
</dbReference>
<gene>
    <name evidence="7" type="ORF">O3M35_006858</name>
</gene>
<evidence type="ECO:0000259" key="6">
    <source>
        <dbReference type="PROSITE" id="PS50240"/>
    </source>
</evidence>
<dbReference type="Pfam" id="PF00089">
    <property type="entry name" value="Trypsin"/>
    <property type="match status" value="1"/>
</dbReference>
<evidence type="ECO:0000313" key="8">
    <source>
        <dbReference type="Proteomes" id="UP001461498"/>
    </source>
</evidence>
<comment type="similarity">
    <text evidence="4">Belongs to the peptidase S1 family. CLIP subfamily.</text>
</comment>
<dbReference type="GO" id="GO:0004252">
    <property type="term" value="F:serine-type endopeptidase activity"/>
    <property type="evidence" value="ECO:0007669"/>
    <property type="project" value="InterPro"/>
</dbReference>
<name>A0AAW1DHP0_9HEMI</name>
<keyword evidence="2" id="KW-1015">Disulfide bond</keyword>
<evidence type="ECO:0000256" key="1">
    <source>
        <dbReference type="ARBA" id="ARBA00022729"/>
    </source>
</evidence>
<dbReference type="InterPro" id="IPR001314">
    <property type="entry name" value="Peptidase_S1A"/>
</dbReference>
<proteinExistence type="inferred from homology"/>
<feature type="signal peptide" evidence="5">
    <location>
        <begin position="1"/>
        <end position="22"/>
    </location>
</feature>
<feature type="domain" description="Peptidase S1" evidence="6">
    <location>
        <begin position="49"/>
        <end position="297"/>
    </location>
</feature>
<protein>
    <recommendedName>
        <fullName evidence="6">Peptidase S1 domain-containing protein</fullName>
    </recommendedName>
</protein>
<evidence type="ECO:0000256" key="2">
    <source>
        <dbReference type="ARBA" id="ARBA00023157"/>
    </source>
</evidence>
<comment type="caution">
    <text evidence="7">The sequence shown here is derived from an EMBL/GenBank/DDBJ whole genome shotgun (WGS) entry which is preliminary data.</text>
</comment>
<organism evidence="7 8">
    <name type="scientific">Rhynocoris fuscipes</name>
    <dbReference type="NCBI Taxonomy" id="488301"/>
    <lineage>
        <taxon>Eukaryota</taxon>
        <taxon>Metazoa</taxon>
        <taxon>Ecdysozoa</taxon>
        <taxon>Arthropoda</taxon>
        <taxon>Hexapoda</taxon>
        <taxon>Insecta</taxon>
        <taxon>Pterygota</taxon>
        <taxon>Neoptera</taxon>
        <taxon>Paraneoptera</taxon>
        <taxon>Hemiptera</taxon>
        <taxon>Heteroptera</taxon>
        <taxon>Panheteroptera</taxon>
        <taxon>Cimicomorpha</taxon>
        <taxon>Reduviidae</taxon>
        <taxon>Harpactorinae</taxon>
        <taxon>Harpactorini</taxon>
        <taxon>Rhynocoris</taxon>
    </lineage>
</organism>
<keyword evidence="1 5" id="KW-0732">Signal</keyword>
<dbReference type="CDD" id="cd00190">
    <property type="entry name" value="Tryp_SPc"/>
    <property type="match status" value="1"/>
</dbReference>
<dbReference type="InterPro" id="IPR043504">
    <property type="entry name" value="Peptidase_S1_PA_chymotrypsin"/>
</dbReference>
<evidence type="ECO:0000256" key="5">
    <source>
        <dbReference type="SAM" id="SignalP"/>
    </source>
</evidence>
<evidence type="ECO:0000313" key="7">
    <source>
        <dbReference type="EMBL" id="KAK9509570.1"/>
    </source>
</evidence>
<dbReference type="AlphaFoldDB" id="A0AAW1DHP0"/>
<keyword evidence="3" id="KW-0325">Glycoprotein</keyword>
<sequence length="300" mass="33396">MSWKKNCLIILIFCLQNIVCEHKLQKVCEDWKKYRGPCKVNEDSAHPFVVPKNVAKAEPRAYPYMAILGFGEAEDSAKWMCGASLISDRWVLTVAHCMVQRRISVPKWVKLGDLDLNSTTDDARPQIKKIAEIIVHPEYKQPEMYNDLALVKLDSPVSFNEYVTPICLHTAVDVPVKWSRVTGWGVVGSDSVPSSFLMVSDIPLVNDTECSRSYEKIPRGLPRGIDNDRMVCAGDLKGGEEICQGISGAPLTISQDGGCTRTQIGISSFSRGCGLPDYPGVYTRVSAYLPWIQSIVWPNI</sequence>
<dbReference type="SUPFAM" id="SSF50494">
    <property type="entry name" value="Trypsin-like serine proteases"/>
    <property type="match status" value="1"/>
</dbReference>
<feature type="chain" id="PRO_5043385116" description="Peptidase S1 domain-containing protein" evidence="5">
    <location>
        <begin position="23"/>
        <end position="300"/>
    </location>
</feature>
<dbReference type="SMART" id="SM00020">
    <property type="entry name" value="Tryp_SPc"/>
    <property type="match status" value="1"/>
</dbReference>
<evidence type="ECO:0000256" key="3">
    <source>
        <dbReference type="ARBA" id="ARBA00023180"/>
    </source>
</evidence>
<keyword evidence="8" id="KW-1185">Reference proteome</keyword>
<dbReference type="EMBL" id="JAPXFL010000003">
    <property type="protein sequence ID" value="KAK9509570.1"/>
    <property type="molecule type" value="Genomic_DNA"/>
</dbReference>
<dbReference type="Proteomes" id="UP001461498">
    <property type="component" value="Unassembled WGS sequence"/>
</dbReference>
<dbReference type="PANTHER" id="PTHR24258">
    <property type="entry name" value="SERINE PROTEASE-RELATED"/>
    <property type="match status" value="1"/>
</dbReference>
<dbReference type="PROSITE" id="PS50240">
    <property type="entry name" value="TRYPSIN_DOM"/>
    <property type="match status" value="1"/>
</dbReference>
<dbReference type="Gene3D" id="2.40.10.10">
    <property type="entry name" value="Trypsin-like serine proteases"/>
    <property type="match status" value="1"/>
</dbReference>
<evidence type="ECO:0000256" key="4">
    <source>
        <dbReference type="ARBA" id="ARBA00024195"/>
    </source>
</evidence>
<reference evidence="7 8" key="1">
    <citation type="submission" date="2022-12" db="EMBL/GenBank/DDBJ databases">
        <title>Chromosome-level genome assembly of true bugs.</title>
        <authorList>
            <person name="Ma L."/>
            <person name="Li H."/>
        </authorList>
    </citation>
    <scope>NUCLEOTIDE SEQUENCE [LARGE SCALE GENOMIC DNA]</scope>
    <source>
        <strain evidence="7">Lab_2022b</strain>
    </source>
</reference>
<dbReference type="InterPro" id="IPR001254">
    <property type="entry name" value="Trypsin_dom"/>
</dbReference>